<accession>A0ABM7ULT4</accession>
<proteinExistence type="predicted"/>
<dbReference type="EMBL" id="AP025028">
    <property type="protein sequence ID" value="BDA79844.1"/>
    <property type="molecule type" value="Genomic_DNA"/>
</dbReference>
<reference evidence="1 2" key="1">
    <citation type="submission" date="2021-08" db="EMBL/GenBank/DDBJ databases">
        <title>Complete genome sequence of Leptospira kobayashii strain E30.</title>
        <authorList>
            <person name="Nakao R."/>
            <person name="Nakamura S."/>
            <person name="Masuzawa T."/>
            <person name="Koizumi N."/>
        </authorList>
    </citation>
    <scope>NUCLEOTIDE SEQUENCE [LARGE SCALE GENOMIC DNA]</scope>
    <source>
        <strain evidence="1 2">E30</strain>
    </source>
</reference>
<name>A0ABM7ULT4_9LEPT</name>
<protein>
    <recommendedName>
        <fullName evidence="3">Outer membrane beta-barrel protein</fullName>
    </recommendedName>
</protein>
<sequence length="268" mass="30984">MKQLNRNISYNKEMRNLLFHLVFYPVLLLCLGGSVEADENSIFEAQKQRRLEKRTSVYMDFYFAPNDYFGKVGREIHVPNISVAYNLNESFTVGASFNYFSYQRTAYGSATYNNENIQSYSSRKEGGFFKLFLNYYILSSPLYLNFGMATMPDFKFSSTNTLYNQLTREYESYSSHYVNKTPLVLDFGLGLKFIFFEHFLTGFEMGAYRSFSENTKRSIEPNIYFPSSYTPNVATPFLVNSLFESGSRASRDTSTSGVYLKILFGMAF</sequence>
<evidence type="ECO:0000313" key="1">
    <source>
        <dbReference type="EMBL" id="BDA79844.1"/>
    </source>
</evidence>
<evidence type="ECO:0000313" key="2">
    <source>
        <dbReference type="Proteomes" id="UP000245263"/>
    </source>
</evidence>
<keyword evidence="2" id="KW-1185">Reference proteome</keyword>
<dbReference type="Proteomes" id="UP000245263">
    <property type="component" value="Chromosome 1"/>
</dbReference>
<gene>
    <name evidence="1" type="ORF">LPTSP3_g27740</name>
</gene>
<dbReference type="RefSeq" id="WP_109020487.1">
    <property type="nucleotide sequence ID" value="NZ_AP025028.1"/>
</dbReference>
<organism evidence="1 2">
    <name type="scientific">Leptospira kobayashii</name>
    <dbReference type="NCBI Taxonomy" id="1917830"/>
    <lineage>
        <taxon>Bacteria</taxon>
        <taxon>Pseudomonadati</taxon>
        <taxon>Spirochaetota</taxon>
        <taxon>Spirochaetia</taxon>
        <taxon>Leptospirales</taxon>
        <taxon>Leptospiraceae</taxon>
        <taxon>Leptospira</taxon>
    </lineage>
</organism>
<evidence type="ECO:0008006" key="3">
    <source>
        <dbReference type="Google" id="ProtNLM"/>
    </source>
</evidence>